<keyword evidence="2" id="KW-0805">Transcription regulation</keyword>
<dbReference type="SMART" id="SM00717">
    <property type="entry name" value="SANT"/>
    <property type="match status" value="2"/>
</dbReference>
<gene>
    <name evidence="10" type="ORF">L484_018377</name>
</gene>
<feature type="compositionally biased region" description="Basic and acidic residues" evidence="6">
    <location>
        <begin position="109"/>
        <end position="122"/>
    </location>
</feature>
<proteinExistence type="predicted"/>
<dbReference type="NCBIfam" id="TIGR01557">
    <property type="entry name" value="myb_SHAQKYF"/>
    <property type="match status" value="1"/>
</dbReference>
<dbReference type="OrthoDB" id="118550at2759"/>
<dbReference type="GO" id="GO:0003677">
    <property type="term" value="F:DNA binding"/>
    <property type="evidence" value="ECO:0007669"/>
    <property type="project" value="UniProtKB-KW"/>
</dbReference>
<organism evidence="10 11">
    <name type="scientific">Morus notabilis</name>
    <dbReference type="NCBI Taxonomy" id="981085"/>
    <lineage>
        <taxon>Eukaryota</taxon>
        <taxon>Viridiplantae</taxon>
        <taxon>Streptophyta</taxon>
        <taxon>Embryophyta</taxon>
        <taxon>Tracheophyta</taxon>
        <taxon>Spermatophyta</taxon>
        <taxon>Magnoliopsida</taxon>
        <taxon>eudicotyledons</taxon>
        <taxon>Gunneridae</taxon>
        <taxon>Pentapetalae</taxon>
        <taxon>rosids</taxon>
        <taxon>fabids</taxon>
        <taxon>Rosales</taxon>
        <taxon>Moraceae</taxon>
        <taxon>Moreae</taxon>
        <taxon>Morus</taxon>
    </lineage>
</organism>
<feature type="domain" description="Myb-like" evidence="7">
    <location>
        <begin position="113"/>
        <end position="165"/>
    </location>
</feature>
<evidence type="ECO:0000256" key="5">
    <source>
        <dbReference type="ARBA" id="ARBA00023242"/>
    </source>
</evidence>
<dbReference type="InterPro" id="IPR006447">
    <property type="entry name" value="Myb_dom_plants"/>
</dbReference>
<dbReference type="Gene3D" id="1.10.10.60">
    <property type="entry name" value="Homeodomain-like"/>
    <property type="match status" value="2"/>
</dbReference>
<keyword evidence="4" id="KW-0804">Transcription</keyword>
<evidence type="ECO:0000259" key="8">
    <source>
        <dbReference type="PROSITE" id="PS51293"/>
    </source>
</evidence>
<evidence type="ECO:0000259" key="7">
    <source>
        <dbReference type="PROSITE" id="PS50090"/>
    </source>
</evidence>
<dbReference type="InterPro" id="IPR001005">
    <property type="entry name" value="SANT/Myb"/>
</dbReference>
<dbReference type="eggNOG" id="KOG0724">
    <property type="taxonomic scope" value="Eukaryota"/>
</dbReference>
<keyword evidence="5" id="KW-0539">Nucleus</keyword>
<feature type="domain" description="Myb-like" evidence="7">
    <location>
        <begin position="21"/>
        <end position="67"/>
    </location>
</feature>
<dbReference type="Proteomes" id="UP000030645">
    <property type="component" value="Unassembled WGS sequence"/>
</dbReference>
<dbReference type="Pfam" id="PF00249">
    <property type="entry name" value="Myb_DNA-binding"/>
    <property type="match status" value="2"/>
</dbReference>
<dbReference type="InterPro" id="IPR017930">
    <property type="entry name" value="Myb_dom"/>
</dbReference>
<protein>
    <submittedName>
        <fullName evidence="10">Transcription factor</fullName>
    </submittedName>
</protein>
<evidence type="ECO:0000256" key="6">
    <source>
        <dbReference type="SAM" id="MobiDB-lite"/>
    </source>
</evidence>
<keyword evidence="11" id="KW-1185">Reference proteome</keyword>
<dbReference type="FunFam" id="1.10.10.60:FF:000154">
    <property type="entry name" value="Transcription factor SRM1"/>
    <property type="match status" value="1"/>
</dbReference>
<evidence type="ECO:0000259" key="9">
    <source>
        <dbReference type="PROSITE" id="PS51294"/>
    </source>
</evidence>
<feature type="domain" description="SANT" evidence="8">
    <location>
        <begin position="116"/>
        <end position="169"/>
    </location>
</feature>
<evidence type="ECO:0000256" key="1">
    <source>
        <dbReference type="ARBA" id="ARBA00004123"/>
    </source>
</evidence>
<dbReference type="PANTHER" id="PTHR44042">
    <property type="entry name" value="DUPLICATED HOMEODOMAIN-LIKE SUPERFAMILY PROTEIN-RELATED"/>
    <property type="match status" value="1"/>
</dbReference>
<dbReference type="EMBL" id="KE343602">
    <property type="protein sequence ID" value="EXB36998.1"/>
    <property type="molecule type" value="Genomic_DNA"/>
</dbReference>
<comment type="subcellular location">
    <subcellularLocation>
        <location evidence="1">Nucleus</location>
    </subcellularLocation>
</comment>
<feature type="region of interest" description="Disordered" evidence="6">
    <location>
        <begin position="88"/>
        <end position="122"/>
    </location>
</feature>
<evidence type="ECO:0000313" key="11">
    <source>
        <dbReference type="Proteomes" id="UP000030645"/>
    </source>
</evidence>
<dbReference type="GO" id="GO:0005634">
    <property type="term" value="C:nucleus"/>
    <property type="evidence" value="ECO:0007669"/>
    <property type="project" value="UniProtKB-SubCell"/>
</dbReference>
<keyword evidence="3" id="KW-0238">DNA-binding</keyword>
<dbReference type="KEGG" id="mnt:21401347"/>
<feature type="domain" description="HTH myb-type" evidence="9">
    <location>
        <begin position="114"/>
        <end position="169"/>
    </location>
</feature>
<dbReference type="AlphaFoldDB" id="W9R2H4"/>
<reference evidence="11" key="1">
    <citation type="submission" date="2013-01" db="EMBL/GenBank/DDBJ databases">
        <title>Draft Genome Sequence of a Mulberry Tree, Morus notabilis C.K. Schneid.</title>
        <authorList>
            <person name="He N."/>
            <person name="Zhao S."/>
        </authorList>
    </citation>
    <scope>NUCLEOTIDE SEQUENCE</scope>
</reference>
<dbReference type="PROSITE" id="PS50090">
    <property type="entry name" value="MYB_LIKE"/>
    <property type="match status" value="2"/>
</dbReference>
<accession>W9R2H4</accession>
<dbReference type="FunFam" id="1.10.10.60:FF:000009">
    <property type="entry name" value="transcription factor MYB1R1"/>
    <property type="match status" value="1"/>
</dbReference>
<sequence length="244" mass="27029">MFQDDPCWALGVSTQSASTGWTREEDKLFEQALVSIPDGAPDRWAMIALRLPGKSAADVAMHYHDLVHDVGEIDAGRVELPSYADDSALSPRRGGWDSANQISFGVAKPKQEPERKKGTPWTEQEHKLFLKGLQQYGKGDWRSISRNVVITRTPTQVASHAQKYYIRQGAAKKERKRSSIHDITTVDSNAVHAAPSADQKNFIQPPAANPPPQQMPMLMNHPQAQSLMPNQGGPLGYQTYGFPM</sequence>
<dbReference type="PROSITE" id="PS51294">
    <property type="entry name" value="HTH_MYB"/>
    <property type="match status" value="1"/>
</dbReference>
<dbReference type="SUPFAM" id="SSF46689">
    <property type="entry name" value="Homeodomain-like"/>
    <property type="match status" value="2"/>
</dbReference>
<evidence type="ECO:0000256" key="2">
    <source>
        <dbReference type="ARBA" id="ARBA00023015"/>
    </source>
</evidence>
<name>W9R2H4_9ROSA</name>
<dbReference type="PANTHER" id="PTHR44042:SF15">
    <property type="entry name" value="DUPLICATED HOMEODOMAIN-LIKE SUPERFAMILY PROTEIN"/>
    <property type="match status" value="1"/>
</dbReference>
<dbReference type="InterPro" id="IPR017884">
    <property type="entry name" value="SANT_dom"/>
</dbReference>
<dbReference type="STRING" id="981085.W9R2H4"/>
<evidence type="ECO:0000256" key="3">
    <source>
        <dbReference type="ARBA" id="ARBA00023125"/>
    </source>
</evidence>
<dbReference type="CDD" id="cd00167">
    <property type="entry name" value="SANT"/>
    <property type="match status" value="2"/>
</dbReference>
<dbReference type="PROSITE" id="PS51293">
    <property type="entry name" value="SANT"/>
    <property type="match status" value="1"/>
</dbReference>
<evidence type="ECO:0000256" key="4">
    <source>
        <dbReference type="ARBA" id="ARBA00023163"/>
    </source>
</evidence>
<dbReference type="InterPro" id="IPR009057">
    <property type="entry name" value="Homeodomain-like_sf"/>
</dbReference>
<evidence type="ECO:0000313" key="10">
    <source>
        <dbReference type="EMBL" id="EXB36998.1"/>
    </source>
</evidence>